<gene>
    <name evidence="1" type="ORF">E2562_007801</name>
</gene>
<organism evidence="1 2">
    <name type="scientific">Oryza meyeriana var. granulata</name>
    <dbReference type="NCBI Taxonomy" id="110450"/>
    <lineage>
        <taxon>Eukaryota</taxon>
        <taxon>Viridiplantae</taxon>
        <taxon>Streptophyta</taxon>
        <taxon>Embryophyta</taxon>
        <taxon>Tracheophyta</taxon>
        <taxon>Spermatophyta</taxon>
        <taxon>Magnoliopsida</taxon>
        <taxon>Liliopsida</taxon>
        <taxon>Poales</taxon>
        <taxon>Poaceae</taxon>
        <taxon>BOP clade</taxon>
        <taxon>Oryzoideae</taxon>
        <taxon>Oryzeae</taxon>
        <taxon>Oryzinae</taxon>
        <taxon>Oryza</taxon>
        <taxon>Oryza meyeriana</taxon>
    </lineage>
</organism>
<dbReference type="EMBL" id="SPHZ02000001">
    <property type="protein sequence ID" value="KAF0931991.1"/>
    <property type="molecule type" value="Genomic_DNA"/>
</dbReference>
<evidence type="ECO:0000313" key="1">
    <source>
        <dbReference type="EMBL" id="KAF0931991.1"/>
    </source>
</evidence>
<proteinExistence type="predicted"/>
<protein>
    <submittedName>
        <fullName evidence="1">Uncharacterized protein</fullName>
    </submittedName>
</protein>
<dbReference type="Proteomes" id="UP000479710">
    <property type="component" value="Unassembled WGS sequence"/>
</dbReference>
<name>A0A6G1F541_9ORYZ</name>
<dbReference type="AlphaFoldDB" id="A0A6G1F541"/>
<keyword evidence="2" id="KW-1185">Reference proteome</keyword>
<comment type="caution">
    <text evidence="1">The sequence shown here is derived from an EMBL/GenBank/DDBJ whole genome shotgun (WGS) entry which is preliminary data.</text>
</comment>
<accession>A0A6G1F541</accession>
<evidence type="ECO:0000313" key="2">
    <source>
        <dbReference type="Proteomes" id="UP000479710"/>
    </source>
</evidence>
<reference evidence="1 2" key="1">
    <citation type="submission" date="2019-11" db="EMBL/GenBank/DDBJ databases">
        <title>Whole genome sequence of Oryza granulata.</title>
        <authorList>
            <person name="Li W."/>
        </authorList>
    </citation>
    <scope>NUCLEOTIDE SEQUENCE [LARGE SCALE GENOMIC DNA]</scope>
    <source>
        <strain evidence="2">cv. Menghai</strain>
        <tissue evidence="1">Leaf</tissue>
    </source>
</reference>
<sequence length="165" mass="18611">MSAHKIGGDSILLDPEPTTIKLDLELAIIKLLLMVFNLNFWKQWVRQLHKLINEEQQLVSIDSTIILSAYFEASEPNQSSSFQTHAWRDYGACLCLRMTTISSGERYALKKDGDVKGADENTVQDVAFEDGTFSFGRYLNRKLHSGLISFLGLSKNGRAPWEGEI</sequence>